<dbReference type="AlphaFoldDB" id="A0A5P6A9G9"/>
<reference evidence="2" key="1">
    <citation type="submission" date="2018-05" db="EMBL/GenBank/DDBJ databases">
        <title>Bacterial isolates from healthy term breastfed infants carrying antibiotic resistance genes.</title>
        <authorList>
            <person name="Casaburi G."/>
        </authorList>
    </citation>
    <scope>NUCLEOTIDE SEQUENCE [LARGE SCALE GENOMIC DNA]</scope>
    <source>
        <strain evidence="2">7084_4</strain>
    </source>
</reference>
<feature type="transmembrane region" description="Helical" evidence="1">
    <location>
        <begin position="46"/>
        <end position="68"/>
    </location>
</feature>
<proteinExistence type="predicted"/>
<evidence type="ECO:0000313" key="2">
    <source>
        <dbReference type="EMBL" id="QFG76485.1"/>
    </source>
</evidence>
<keyword evidence="1" id="KW-0472">Membrane</keyword>
<accession>A0A5P6A9G9</accession>
<evidence type="ECO:0000256" key="1">
    <source>
        <dbReference type="SAM" id="Phobius"/>
    </source>
</evidence>
<keyword evidence="1" id="KW-1133">Transmembrane helix</keyword>
<keyword evidence="1" id="KW-0812">Transmembrane</keyword>
<sequence length="78" mass="8896">MALQTWLALLLCLFFFAVSVYSLISYIKTGEKSVFPLQTENAQKIIRQAPVTAIVVMKVILPFINTIFPRHGNCRKRP</sequence>
<name>A0A5P6A9G9_RAOPL</name>
<gene>
    <name evidence="2" type="ORF">DMB90_04185</name>
</gene>
<dbReference type="EMBL" id="CP029752">
    <property type="protein sequence ID" value="QFG76485.1"/>
    <property type="molecule type" value="Genomic_DNA"/>
</dbReference>
<organism evidence="2">
    <name type="scientific">Raoultella planticola</name>
    <name type="common">Klebsiella planticola</name>
    <dbReference type="NCBI Taxonomy" id="575"/>
    <lineage>
        <taxon>Bacteria</taxon>
        <taxon>Pseudomonadati</taxon>
        <taxon>Pseudomonadota</taxon>
        <taxon>Gammaproteobacteria</taxon>
        <taxon>Enterobacterales</taxon>
        <taxon>Enterobacteriaceae</taxon>
        <taxon>Klebsiella/Raoultella group</taxon>
        <taxon>Raoultella</taxon>
    </lineage>
</organism>
<dbReference type="NCBIfam" id="NF033853">
    <property type="entry name" value="KPN_two_small"/>
    <property type="match status" value="1"/>
</dbReference>
<dbReference type="InterPro" id="IPR049833">
    <property type="entry name" value="KPN01023-like"/>
</dbReference>
<protein>
    <submittedName>
        <fullName evidence="2">Uncharacterized protein</fullName>
    </submittedName>
</protein>